<dbReference type="PATRIC" id="fig|880157.4.peg.2449"/>
<dbReference type="SMART" id="SM00470">
    <property type="entry name" value="ParB"/>
    <property type="match status" value="1"/>
</dbReference>
<dbReference type="STRING" id="880157.AB204_11540"/>
<dbReference type="Gene3D" id="3.90.1530.10">
    <property type="entry name" value="Conserved hypothetical protein from pyrococcus furiosus pfu- 392566-001, ParB domain"/>
    <property type="match status" value="1"/>
</dbReference>
<dbReference type="Proteomes" id="UP000036277">
    <property type="component" value="Unassembled WGS sequence"/>
</dbReference>
<dbReference type="GO" id="GO:0045881">
    <property type="term" value="P:positive regulation of sporulation resulting in formation of a cellular spore"/>
    <property type="evidence" value="ECO:0007669"/>
    <property type="project" value="TreeGrafter"/>
</dbReference>
<dbReference type="GO" id="GO:0007059">
    <property type="term" value="P:chromosome segregation"/>
    <property type="evidence" value="ECO:0007669"/>
    <property type="project" value="TreeGrafter"/>
</dbReference>
<dbReference type="GO" id="GO:0005694">
    <property type="term" value="C:chromosome"/>
    <property type="evidence" value="ECO:0007669"/>
    <property type="project" value="TreeGrafter"/>
</dbReference>
<organism evidence="2 3">
    <name type="scientific">Xenorhabdus khoisanae</name>
    <dbReference type="NCBI Taxonomy" id="880157"/>
    <lineage>
        <taxon>Bacteria</taxon>
        <taxon>Pseudomonadati</taxon>
        <taxon>Pseudomonadota</taxon>
        <taxon>Gammaproteobacteria</taxon>
        <taxon>Enterobacterales</taxon>
        <taxon>Morganellaceae</taxon>
        <taxon>Xenorhabdus</taxon>
    </lineage>
</organism>
<protein>
    <submittedName>
        <fullName evidence="2">Chromosome partitioning protein ParB</fullName>
    </submittedName>
</protein>
<name>A0A0J5IP39_9GAMM</name>
<reference evidence="2 3" key="1">
    <citation type="submission" date="2015-06" db="EMBL/GenBank/DDBJ databases">
        <title>Draft Whole-Genome Sequence of the Entomopathogenic Bacterium Xenorhabdus khoisanae.</title>
        <authorList>
            <person name="Naidoo S."/>
            <person name="Featherston J."/>
            <person name="Gray V.M."/>
        </authorList>
    </citation>
    <scope>NUCLEOTIDE SEQUENCE [LARGE SCALE GENOMIC DNA]</scope>
    <source>
        <strain evidence="2 3">MCB</strain>
    </source>
</reference>
<dbReference type="InterPro" id="IPR003115">
    <property type="entry name" value="ParB_N"/>
</dbReference>
<gene>
    <name evidence="2" type="ORF">AB204_11540</name>
</gene>
<comment type="caution">
    <text evidence="2">The sequence shown here is derived from an EMBL/GenBank/DDBJ whole genome shotgun (WGS) entry which is preliminary data.</text>
</comment>
<dbReference type="EMBL" id="LFCV01000069">
    <property type="protein sequence ID" value="KMJ44970.1"/>
    <property type="molecule type" value="Genomic_DNA"/>
</dbReference>
<sequence length="224" mass="25080">MEKKFEIVYLDPRVLIPYEKNAKKHNEQQIKDLAEAIKKRGFDQPITVDKSRVIITGHGRTEASIFAGLAKVPVIVRNDLTEFEVAAKRLEDNRLASTDYDALVLQEELKNLIDGDVAVYGFSDRELSVLVEDMIDSMATDGLVVDLSVETERQKDEHDVVAHKVANEDVRLVDVMGFKLIPASSAIVVGDLLAHMEEMTGKEGIDAFLTFAEKVSKEMYGEQQ</sequence>
<dbReference type="Pfam" id="PF02195">
    <property type="entry name" value="ParB_N"/>
    <property type="match status" value="1"/>
</dbReference>
<dbReference type="PANTHER" id="PTHR33375">
    <property type="entry name" value="CHROMOSOME-PARTITIONING PROTEIN PARB-RELATED"/>
    <property type="match status" value="1"/>
</dbReference>
<feature type="domain" description="ParB-like N-terminal" evidence="1">
    <location>
        <begin position="8"/>
        <end position="93"/>
    </location>
</feature>
<proteinExistence type="predicted"/>
<keyword evidence="3" id="KW-1185">Reference proteome</keyword>
<dbReference type="RefSeq" id="WP_047963511.1">
    <property type="nucleotide sequence ID" value="NZ_CAWMBG010000069.1"/>
</dbReference>
<dbReference type="InterPro" id="IPR050336">
    <property type="entry name" value="Chromosome_partition/occlusion"/>
</dbReference>
<evidence type="ECO:0000259" key="1">
    <source>
        <dbReference type="SMART" id="SM00470"/>
    </source>
</evidence>
<dbReference type="AlphaFoldDB" id="A0A0J5IP39"/>
<dbReference type="SUPFAM" id="SSF110849">
    <property type="entry name" value="ParB/Sulfiredoxin"/>
    <property type="match status" value="1"/>
</dbReference>
<evidence type="ECO:0000313" key="2">
    <source>
        <dbReference type="EMBL" id="KMJ44970.1"/>
    </source>
</evidence>
<dbReference type="OrthoDB" id="9816043at2"/>
<accession>A0A0J5IP39</accession>
<dbReference type="CDD" id="cd16403">
    <property type="entry name" value="ParB_N_like_MT"/>
    <property type="match status" value="1"/>
</dbReference>
<dbReference type="PANTHER" id="PTHR33375:SF1">
    <property type="entry name" value="CHROMOSOME-PARTITIONING PROTEIN PARB-RELATED"/>
    <property type="match status" value="1"/>
</dbReference>
<evidence type="ECO:0000313" key="3">
    <source>
        <dbReference type="Proteomes" id="UP000036277"/>
    </source>
</evidence>
<dbReference type="InterPro" id="IPR036086">
    <property type="entry name" value="ParB/Sulfiredoxin_sf"/>
</dbReference>